<evidence type="ECO:0000313" key="3">
    <source>
        <dbReference type="Proteomes" id="UP001149954"/>
    </source>
</evidence>
<keyword evidence="3" id="KW-1185">Reference proteome</keyword>
<sequence>MPSQCVDGHRKPPKYLNENSKKKRKVALHRGFTSIQQSQYQQDTILDTTTYNNERTQQEDGDEGQIRDHRRDPFEEVFDELIDSKKFYTERSSFKFGNQGSGGIIVKGNEDFIPFFSNADYSTWSERSSSVSEDSEAGASYQVLDDNIGVSLAKLHKNSKDEPYSGFAISSGWSSTFFPHGMEEYQNC</sequence>
<evidence type="ECO:0000313" key="2">
    <source>
        <dbReference type="EMBL" id="KAJ5493627.1"/>
    </source>
</evidence>
<dbReference type="OrthoDB" id="2538135at2759"/>
<feature type="compositionally biased region" description="Polar residues" evidence="1">
    <location>
        <begin position="33"/>
        <end position="55"/>
    </location>
</feature>
<reference evidence="2" key="2">
    <citation type="journal article" date="2023" name="IMA Fungus">
        <title>Comparative genomic study of the Penicillium genus elucidates a diverse pangenome and 15 lateral gene transfer events.</title>
        <authorList>
            <person name="Petersen C."/>
            <person name="Sorensen T."/>
            <person name="Nielsen M.R."/>
            <person name="Sondergaard T.E."/>
            <person name="Sorensen J.L."/>
            <person name="Fitzpatrick D.A."/>
            <person name="Frisvad J.C."/>
            <person name="Nielsen K.L."/>
        </authorList>
    </citation>
    <scope>NUCLEOTIDE SEQUENCE</scope>
    <source>
        <strain evidence="2">IBT 29495</strain>
    </source>
</reference>
<comment type="caution">
    <text evidence="2">The sequence shown here is derived from an EMBL/GenBank/DDBJ whole genome shotgun (WGS) entry which is preliminary data.</text>
</comment>
<name>A0A9X0C0I8_9EURO</name>
<protein>
    <submittedName>
        <fullName evidence="2">Uncharacterized protein</fullName>
    </submittedName>
</protein>
<evidence type="ECO:0000256" key="1">
    <source>
        <dbReference type="SAM" id="MobiDB-lite"/>
    </source>
</evidence>
<dbReference type="EMBL" id="JAPWDS010000006">
    <property type="protein sequence ID" value="KAJ5493627.1"/>
    <property type="molecule type" value="Genomic_DNA"/>
</dbReference>
<feature type="region of interest" description="Disordered" evidence="1">
    <location>
        <begin position="1"/>
        <end position="66"/>
    </location>
</feature>
<dbReference type="Proteomes" id="UP001149954">
    <property type="component" value="Unassembled WGS sequence"/>
</dbReference>
<proteinExistence type="predicted"/>
<gene>
    <name evidence="2" type="ORF">N7463_009714</name>
</gene>
<dbReference type="AlphaFoldDB" id="A0A9X0C0I8"/>
<accession>A0A9X0C0I8</accession>
<reference evidence="2" key="1">
    <citation type="submission" date="2022-12" db="EMBL/GenBank/DDBJ databases">
        <authorList>
            <person name="Petersen C."/>
        </authorList>
    </citation>
    <scope>NUCLEOTIDE SEQUENCE</scope>
    <source>
        <strain evidence="2">IBT 29495</strain>
    </source>
</reference>
<organism evidence="2 3">
    <name type="scientific">Penicillium fimorum</name>
    <dbReference type="NCBI Taxonomy" id="1882269"/>
    <lineage>
        <taxon>Eukaryota</taxon>
        <taxon>Fungi</taxon>
        <taxon>Dikarya</taxon>
        <taxon>Ascomycota</taxon>
        <taxon>Pezizomycotina</taxon>
        <taxon>Eurotiomycetes</taxon>
        <taxon>Eurotiomycetidae</taxon>
        <taxon>Eurotiales</taxon>
        <taxon>Aspergillaceae</taxon>
        <taxon>Penicillium</taxon>
    </lineage>
</organism>